<proteinExistence type="predicted"/>
<keyword evidence="3" id="KW-1185">Reference proteome</keyword>
<dbReference type="EMBL" id="CATOUU010001098">
    <property type="protein sequence ID" value="CAI9971804.1"/>
    <property type="molecule type" value="Genomic_DNA"/>
</dbReference>
<organism evidence="1">
    <name type="scientific">Hexamita inflata</name>
    <dbReference type="NCBI Taxonomy" id="28002"/>
    <lineage>
        <taxon>Eukaryota</taxon>
        <taxon>Metamonada</taxon>
        <taxon>Diplomonadida</taxon>
        <taxon>Hexamitidae</taxon>
        <taxon>Hexamitinae</taxon>
        <taxon>Hexamita</taxon>
    </lineage>
</organism>
<evidence type="ECO:0000313" key="3">
    <source>
        <dbReference type="Proteomes" id="UP001642409"/>
    </source>
</evidence>
<sequence length="171" mass="19199">MDQFLKQLESEFTAELTQQLNNISTLPEAQSEQINHLDELISILESQINANTNLSVPELNINIPAELVAKNAYIDDSAALPDQIFSDKETLALVCAPGSMQSDFIDQQFEFSPNFHQTVKINGECVEFQDGLRFRLFSCGHLNDHKQALCAICKQGGYTSYVVKGKKWVKE</sequence>
<dbReference type="Proteomes" id="UP001642409">
    <property type="component" value="Unassembled WGS sequence"/>
</dbReference>
<dbReference type="EMBL" id="CAXDID020000563">
    <property type="protein sequence ID" value="CAL6103168.1"/>
    <property type="molecule type" value="Genomic_DNA"/>
</dbReference>
<reference evidence="1" key="1">
    <citation type="submission" date="2023-06" db="EMBL/GenBank/DDBJ databases">
        <authorList>
            <person name="Kurt Z."/>
        </authorList>
    </citation>
    <scope>NUCLEOTIDE SEQUENCE</scope>
</reference>
<evidence type="ECO:0000313" key="2">
    <source>
        <dbReference type="EMBL" id="CAL6103168.1"/>
    </source>
</evidence>
<protein>
    <submittedName>
        <fullName evidence="2">Hypothetical_protein</fullName>
    </submittedName>
</protein>
<dbReference type="AlphaFoldDB" id="A0AA86R4Y9"/>
<accession>A0AA86R4Y9</accession>
<gene>
    <name evidence="1" type="ORF">HINF_LOCUS59449</name>
    <name evidence="2" type="ORF">HINF_LOCUS72015</name>
</gene>
<comment type="caution">
    <text evidence="1">The sequence shown here is derived from an EMBL/GenBank/DDBJ whole genome shotgun (WGS) entry which is preliminary data.</text>
</comment>
<evidence type="ECO:0000313" key="1">
    <source>
        <dbReference type="EMBL" id="CAI9971804.1"/>
    </source>
</evidence>
<reference evidence="2 3" key="2">
    <citation type="submission" date="2024-07" db="EMBL/GenBank/DDBJ databases">
        <authorList>
            <person name="Akdeniz Z."/>
        </authorList>
    </citation>
    <scope>NUCLEOTIDE SEQUENCE [LARGE SCALE GENOMIC DNA]</scope>
</reference>
<name>A0AA86R4Y9_9EUKA</name>